<gene>
    <name evidence="1" type="ORF">S06H3_07601</name>
</gene>
<evidence type="ECO:0000313" key="1">
    <source>
        <dbReference type="EMBL" id="GAH99470.1"/>
    </source>
</evidence>
<dbReference type="AlphaFoldDB" id="X1L0S4"/>
<protein>
    <submittedName>
        <fullName evidence="1">Uncharacterized protein</fullName>
    </submittedName>
</protein>
<sequence>MKKIAIYDRYLSTVGGGERYSCKIAEVLSKQKWPTTSKNHKQPISNHMIGKIIRPFFAGPTVKMSYNRFRSKEILPTS</sequence>
<reference evidence="1" key="1">
    <citation type="journal article" date="2014" name="Front. Microbiol.">
        <title>High frequency of phylogenetically diverse reductive dehalogenase-homologous genes in deep subseafloor sedimentary metagenomes.</title>
        <authorList>
            <person name="Kawai M."/>
            <person name="Futagami T."/>
            <person name="Toyoda A."/>
            <person name="Takaki Y."/>
            <person name="Nishi S."/>
            <person name="Hori S."/>
            <person name="Arai W."/>
            <person name="Tsubouchi T."/>
            <person name="Morono Y."/>
            <person name="Uchiyama I."/>
            <person name="Ito T."/>
            <person name="Fujiyama A."/>
            <person name="Inagaki F."/>
            <person name="Takami H."/>
        </authorList>
    </citation>
    <scope>NUCLEOTIDE SEQUENCE</scope>
    <source>
        <strain evidence="1">Expedition CK06-06</strain>
    </source>
</reference>
<accession>X1L0S4</accession>
<organism evidence="1">
    <name type="scientific">marine sediment metagenome</name>
    <dbReference type="NCBI Taxonomy" id="412755"/>
    <lineage>
        <taxon>unclassified sequences</taxon>
        <taxon>metagenomes</taxon>
        <taxon>ecological metagenomes</taxon>
    </lineage>
</organism>
<comment type="caution">
    <text evidence="1">The sequence shown here is derived from an EMBL/GenBank/DDBJ whole genome shotgun (WGS) entry which is preliminary data.</text>
</comment>
<dbReference type="EMBL" id="BARV01003099">
    <property type="protein sequence ID" value="GAH99470.1"/>
    <property type="molecule type" value="Genomic_DNA"/>
</dbReference>
<name>X1L0S4_9ZZZZ</name>
<proteinExistence type="predicted"/>